<sequence>GDYYKILPPKGIYFYVSKKCVKGDPPIKKPSGPPGLIPKGAATPEEVVARVVKALSNGDQNLFVSCFDPPMRTSLLVEKLFQHSRAIQNLRNRAIEVFGKERGSEVPDGITTMLGIDLGWFGQAKIEGKGDVIKAVWRKVGPDKSSETKEARLALRDGRWYLAAEKSPSRIESLKAATSTTRATQILEEARGRLSDKAITPQKINESINKKTWEAIKKGDFPAPQASCVKPRPAETPTPHASQPAWGKAPDGVQVRLRTGKKIGAGSK</sequence>
<reference evidence="2" key="1">
    <citation type="journal article" date="2014" name="Front. Microbiol.">
        <title>High frequency of phylogenetically diverse reductive dehalogenase-homologous genes in deep subseafloor sedimentary metagenomes.</title>
        <authorList>
            <person name="Kawai M."/>
            <person name="Futagami T."/>
            <person name="Toyoda A."/>
            <person name="Takaki Y."/>
            <person name="Nishi S."/>
            <person name="Hori S."/>
            <person name="Arai W."/>
            <person name="Tsubouchi T."/>
            <person name="Morono Y."/>
            <person name="Uchiyama I."/>
            <person name="Ito T."/>
            <person name="Fujiyama A."/>
            <person name="Inagaki F."/>
            <person name="Takami H."/>
        </authorList>
    </citation>
    <scope>NUCLEOTIDE SEQUENCE</scope>
    <source>
        <strain evidence="2">Expedition CK06-06</strain>
    </source>
</reference>
<evidence type="ECO:0000313" key="2">
    <source>
        <dbReference type="EMBL" id="GAH31608.1"/>
    </source>
</evidence>
<feature type="region of interest" description="Disordered" evidence="1">
    <location>
        <begin position="219"/>
        <end position="252"/>
    </location>
</feature>
<dbReference type="EMBL" id="BARU01011538">
    <property type="protein sequence ID" value="GAH31608.1"/>
    <property type="molecule type" value="Genomic_DNA"/>
</dbReference>
<feature type="non-terminal residue" evidence="2">
    <location>
        <position position="268"/>
    </location>
</feature>
<accession>X1GF07</accession>
<comment type="caution">
    <text evidence="2">The sequence shown here is derived from an EMBL/GenBank/DDBJ whole genome shotgun (WGS) entry which is preliminary data.</text>
</comment>
<evidence type="ECO:0000256" key="1">
    <source>
        <dbReference type="SAM" id="MobiDB-lite"/>
    </source>
</evidence>
<proteinExistence type="predicted"/>
<dbReference type="AlphaFoldDB" id="X1GF07"/>
<name>X1GF07_9ZZZZ</name>
<gene>
    <name evidence="2" type="ORF">S03H2_21622</name>
</gene>
<feature type="non-terminal residue" evidence="2">
    <location>
        <position position="1"/>
    </location>
</feature>
<protein>
    <submittedName>
        <fullName evidence="2">Uncharacterized protein</fullName>
    </submittedName>
</protein>
<organism evidence="2">
    <name type="scientific">marine sediment metagenome</name>
    <dbReference type="NCBI Taxonomy" id="412755"/>
    <lineage>
        <taxon>unclassified sequences</taxon>
        <taxon>metagenomes</taxon>
        <taxon>ecological metagenomes</taxon>
    </lineage>
</organism>